<evidence type="ECO:0000313" key="3">
    <source>
        <dbReference type="Proteomes" id="UP001370348"/>
    </source>
</evidence>
<dbReference type="Gene3D" id="3.40.390.10">
    <property type="entry name" value="Collagenase (Catalytic Domain)"/>
    <property type="match status" value="1"/>
</dbReference>
<evidence type="ECO:0008006" key="4">
    <source>
        <dbReference type="Google" id="ProtNLM"/>
    </source>
</evidence>
<accession>A0ABZ2M8Q8</accession>
<reference evidence="2 3" key="1">
    <citation type="submission" date="2021-12" db="EMBL/GenBank/DDBJ databases">
        <title>Discovery of the Pendulisporaceae a myxobacterial family with distinct sporulation behavior and unique specialized metabolism.</title>
        <authorList>
            <person name="Garcia R."/>
            <person name="Popoff A."/>
            <person name="Bader C.D."/>
            <person name="Loehr J."/>
            <person name="Walesch S."/>
            <person name="Walt C."/>
            <person name="Boldt J."/>
            <person name="Bunk B."/>
            <person name="Haeckl F.J.F.P.J."/>
            <person name="Gunesch A.P."/>
            <person name="Birkelbach J."/>
            <person name="Nuebel U."/>
            <person name="Pietschmann T."/>
            <person name="Bach T."/>
            <person name="Mueller R."/>
        </authorList>
    </citation>
    <scope>NUCLEOTIDE SEQUENCE [LARGE SCALE GENOMIC DNA]</scope>
    <source>
        <strain evidence="2 3">MSr11954</strain>
    </source>
</reference>
<dbReference type="SUPFAM" id="SSF55486">
    <property type="entry name" value="Metalloproteases ('zincins'), catalytic domain"/>
    <property type="match status" value="1"/>
</dbReference>
<feature type="signal peptide" evidence="1">
    <location>
        <begin position="1"/>
        <end position="30"/>
    </location>
</feature>
<gene>
    <name evidence="2" type="ORF">LZC94_16940</name>
</gene>
<protein>
    <recommendedName>
        <fullName evidence="4">Peptidase M10 metallopeptidase domain-containing protein</fullName>
    </recommendedName>
</protein>
<dbReference type="EMBL" id="CP089984">
    <property type="protein sequence ID" value="WXB18911.1"/>
    <property type="molecule type" value="Genomic_DNA"/>
</dbReference>
<evidence type="ECO:0000313" key="2">
    <source>
        <dbReference type="EMBL" id="WXB18911.1"/>
    </source>
</evidence>
<organism evidence="2 3">
    <name type="scientific">Pendulispora albinea</name>
    <dbReference type="NCBI Taxonomy" id="2741071"/>
    <lineage>
        <taxon>Bacteria</taxon>
        <taxon>Pseudomonadati</taxon>
        <taxon>Myxococcota</taxon>
        <taxon>Myxococcia</taxon>
        <taxon>Myxococcales</taxon>
        <taxon>Sorangiineae</taxon>
        <taxon>Pendulisporaceae</taxon>
        <taxon>Pendulispora</taxon>
    </lineage>
</organism>
<name>A0ABZ2M8Q8_9BACT</name>
<dbReference type="InterPro" id="IPR024079">
    <property type="entry name" value="MetalloPept_cat_dom_sf"/>
</dbReference>
<dbReference type="RefSeq" id="WP_394828536.1">
    <property type="nucleotide sequence ID" value="NZ_CP089984.1"/>
</dbReference>
<keyword evidence="3" id="KW-1185">Reference proteome</keyword>
<keyword evidence="1" id="KW-0732">Signal</keyword>
<evidence type="ECO:0000256" key="1">
    <source>
        <dbReference type="SAM" id="SignalP"/>
    </source>
</evidence>
<feature type="chain" id="PRO_5046449588" description="Peptidase M10 metallopeptidase domain-containing protein" evidence="1">
    <location>
        <begin position="31"/>
        <end position="213"/>
    </location>
</feature>
<dbReference type="Proteomes" id="UP001370348">
    <property type="component" value="Chromosome"/>
</dbReference>
<sequence>MDRPRRFRLPAAWPMLAAFALASLASFAWARPARAADVTFGLAIAVASRDGKPVRDDSWIRAQIEEANRLFAPAQVGFRWTIETRLAAEHTEMHTRKDRDALANAIVDRTTIPIFIVESLEDVDEPGRPRRGVCWKKRYLIVAAYAPPTVLAHELGHFFGNAHSPVTDNLMSYSRSGGDVFLDELQIAAIRASSKRFLASGFLKDMGPPRLYP</sequence>
<proteinExistence type="predicted"/>